<sequence length="337" mass="37437">LTIDNTTSINQPDRECKEGNSRRLLQSEYPITPSVSWRLQGKESSRHQLPSYIILHSSICMWTSKRRAVVRALYVVAFPSLSANSFAFQSAVTSSRSRWLSRQHSTRSYSVSSIMMQIDNRVALLQVPVTESKSTNLKTASDYIRKAHDAGAKLTVLPEIWNSPYATSAFGDYAEMLPNVGDKLTEASNEGETSEAADNGWGQSSRLLMTLAKECNMYIVGGSIPEKCDNKIFNTCLIINPNGEVVGKHRKVHLFDIDVPGGICFKESDTLTAGDGITHFDVDGLGKIGIGICYDIRFPEFAMLLTQQYDCKILIFPEHSISQRDLHTGSYCNGHAR</sequence>
<dbReference type="GO" id="GO:0006541">
    <property type="term" value="P:glutamine metabolic process"/>
    <property type="evidence" value="ECO:0007669"/>
    <property type="project" value="TreeGrafter"/>
</dbReference>
<dbReference type="SUPFAM" id="SSF56317">
    <property type="entry name" value="Carbon-nitrogen hydrolase"/>
    <property type="match status" value="1"/>
</dbReference>
<dbReference type="GO" id="GO:0005739">
    <property type="term" value="C:mitochondrion"/>
    <property type="evidence" value="ECO:0007669"/>
    <property type="project" value="TreeGrafter"/>
</dbReference>
<dbReference type="Proteomes" id="UP001224775">
    <property type="component" value="Unassembled WGS sequence"/>
</dbReference>
<evidence type="ECO:0000313" key="4">
    <source>
        <dbReference type="Proteomes" id="UP001224775"/>
    </source>
</evidence>
<dbReference type="Gene3D" id="3.60.110.10">
    <property type="entry name" value="Carbon-nitrogen hydrolase"/>
    <property type="match status" value="1"/>
</dbReference>
<dbReference type="GO" id="GO:0006107">
    <property type="term" value="P:oxaloacetate metabolic process"/>
    <property type="evidence" value="ECO:0007669"/>
    <property type="project" value="TreeGrafter"/>
</dbReference>
<feature type="domain" description="CN hydrolase" evidence="2">
    <location>
        <begin position="120"/>
        <end position="337"/>
    </location>
</feature>
<name>A0AAD8YMI2_9STRA</name>
<dbReference type="AlphaFoldDB" id="A0AAD8YMI2"/>
<evidence type="ECO:0000313" key="3">
    <source>
        <dbReference type="EMBL" id="KAK1748728.1"/>
    </source>
</evidence>
<comment type="caution">
    <text evidence="3">The sequence shown here is derived from an EMBL/GenBank/DDBJ whole genome shotgun (WGS) entry which is preliminary data.</text>
</comment>
<protein>
    <submittedName>
        <fullName evidence="3">Omega-amidase 2</fullName>
        <ecNumber evidence="3">3.5.1.3</ecNumber>
    </submittedName>
</protein>
<gene>
    <name evidence="3" type="ORF">QTG54_000667</name>
</gene>
<dbReference type="PANTHER" id="PTHR23088">
    <property type="entry name" value="NITRILASE-RELATED"/>
    <property type="match status" value="1"/>
</dbReference>
<accession>A0AAD8YMI2</accession>
<dbReference type="InterPro" id="IPR003010">
    <property type="entry name" value="C-N_Hydrolase"/>
</dbReference>
<evidence type="ECO:0000259" key="2">
    <source>
        <dbReference type="PROSITE" id="PS50263"/>
    </source>
</evidence>
<reference evidence="3" key="1">
    <citation type="submission" date="2023-06" db="EMBL/GenBank/DDBJ databases">
        <title>Survivors Of The Sea: Transcriptome response of Skeletonema marinoi to long-term dormancy.</title>
        <authorList>
            <person name="Pinder M.I.M."/>
            <person name="Kourtchenko O."/>
            <person name="Robertson E.K."/>
            <person name="Larsson T."/>
            <person name="Maumus F."/>
            <person name="Osuna-Cruz C.M."/>
            <person name="Vancaester E."/>
            <person name="Stenow R."/>
            <person name="Vandepoele K."/>
            <person name="Ploug H."/>
            <person name="Bruchert V."/>
            <person name="Godhe A."/>
            <person name="Topel M."/>
        </authorList>
    </citation>
    <scope>NUCLEOTIDE SEQUENCE</scope>
    <source>
        <strain evidence="3">R05AC</strain>
    </source>
</reference>
<feature type="compositionally biased region" description="Polar residues" evidence="1">
    <location>
        <begin position="1"/>
        <end position="11"/>
    </location>
</feature>
<feature type="region of interest" description="Disordered" evidence="1">
    <location>
        <begin position="1"/>
        <end position="20"/>
    </location>
</feature>
<feature type="non-terminal residue" evidence="3">
    <location>
        <position position="1"/>
    </location>
</feature>
<dbReference type="InterPro" id="IPR036526">
    <property type="entry name" value="C-N_Hydrolase_sf"/>
</dbReference>
<evidence type="ECO:0000256" key="1">
    <source>
        <dbReference type="SAM" id="MobiDB-lite"/>
    </source>
</evidence>
<dbReference type="EC" id="3.5.1.3" evidence="3"/>
<dbReference type="PANTHER" id="PTHR23088:SF30">
    <property type="entry name" value="OMEGA-AMIDASE NIT2"/>
    <property type="match status" value="1"/>
</dbReference>
<dbReference type="EMBL" id="JATAAI010000001">
    <property type="protein sequence ID" value="KAK1748728.1"/>
    <property type="molecule type" value="Genomic_DNA"/>
</dbReference>
<dbReference type="GO" id="GO:0006528">
    <property type="term" value="P:asparagine metabolic process"/>
    <property type="evidence" value="ECO:0007669"/>
    <property type="project" value="TreeGrafter"/>
</dbReference>
<dbReference type="GO" id="GO:0050152">
    <property type="term" value="F:omega-amidase activity"/>
    <property type="evidence" value="ECO:0007669"/>
    <property type="project" value="UniProtKB-EC"/>
</dbReference>
<dbReference type="PROSITE" id="PS50263">
    <property type="entry name" value="CN_HYDROLASE"/>
    <property type="match status" value="1"/>
</dbReference>
<keyword evidence="3" id="KW-0378">Hydrolase</keyword>
<dbReference type="Pfam" id="PF00795">
    <property type="entry name" value="CN_hydrolase"/>
    <property type="match status" value="1"/>
</dbReference>
<proteinExistence type="predicted"/>
<keyword evidence="4" id="KW-1185">Reference proteome</keyword>
<organism evidence="3 4">
    <name type="scientific">Skeletonema marinoi</name>
    <dbReference type="NCBI Taxonomy" id="267567"/>
    <lineage>
        <taxon>Eukaryota</taxon>
        <taxon>Sar</taxon>
        <taxon>Stramenopiles</taxon>
        <taxon>Ochrophyta</taxon>
        <taxon>Bacillariophyta</taxon>
        <taxon>Coscinodiscophyceae</taxon>
        <taxon>Thalassiosirophycidae</taxon>
        <taxon>Thalassiosirales</taxon>
        <taxon>Skeletonemataceae</taxon>
        <taxon>Skeletonema</taxon>
        <taxon>Skeletonema marinoi-dohrnii complex</taxon>
    </lineage>
</organism>